<reference evidence="3" key="1">
    <citation type="submission" date="2023-10" db="EMBL/GenBank/DDBJ databases">
        <authorList>
            <person name="Chen Y."/>
            <person name="Shah S."/>
            <person name="Dougan E. K."/>
            <person name="Thang M."/>
            <person name="Chan C."/>
        </authorList>
    </citation>
    <scope>NUCLEOTIDE SEQUENCE [LARGE SCALE GENOMIC DNA]</scope>
</reference>
<feature type="non-terminal residue" evidence="3">
    <location>
        <position position="655"/>
    </location>
</feature>
<accession>A0ABN9QM19</accession>
<name>A0ABN9QM19_9DINO</name>
<evidence type="ECO:0000256" key="2">
    <source>
        <dbReference type="SAM" id="MobiDB-lite"/>
    </source>
</evidence>
<organism evidence="3 4">
    <name type="scientific">Prorocentrum cordatum</name>
    <dbReference type="NCBI Taxonomy" id="2364126"/>
    <lineage>
        <taxon>Eukaryota</taxon>
        <taxon>Sar</taxon>
        <taxon>Alveolata</taxon>
        <taxon>Dinophyceae</taxon>
        <taxon>Prorocentrales</taxon>
        <taxon>Prorocentraceae</taxon>
        <taxon>Prorocentrum</taxon>
    </lineage>
</organism>
<comment type="caution">
    <text evidence="3">The sequence shown here is derived from an EMBL/GenBank/DDBJ whole genome shotgun (WGS) entry which is preliminary data.</text>
</comment>
<sequence length="655" mass="68689">MMPQVLQGGEEWAPVWPAAVLHAVGDRSRAVRFAAARCLLAAMQRGWPGRLLADAELAERSAGRLAAALTWLRRQDPECGHLRNLLAPEPALEQLAPGSSLERVLFARVAAASAAALGEAPPGGGLPPLVLQALKRSSRLELRQLLLIVRVAELPPHSAGRAAVAHAAAAVLKAAQVGPLAEDLLRDGAFPQVRLGAAAEAVPSPMLVAMLLLRSVSGDRAGAAAAGARELWVSRLTAAVYDGVRRARDEAEESVSELGQEAASAREELEEARWVLASQQSRGDVAEVAEALRARCGQIEETTRAMGEALAKAEERRDELRLRAVLISTAWLQQSRAPLERDAAQSGLLDTTLRSAVRAPNGDHTTQVTALMGIAVYATKSADHAESHWPFFMGLLEAQLPSLRDPISELADSAPPRVAARLAEIAVLFLTDAVLLHGGTLGEGCTLDLFVALARVLVSVDLASSTASCVSNDQAHLRAVVCDRACCLTMMGHLFHGGAAAKWMLGRLLGEVCGVGRSLAASAQPDGGDGPRGLPTRCGAGDDGGPDSVARAVCCGRLLHFFGTLPLLTPTHAEAFVQAAEAFFGARLWMLDPQPHASAARATPPSRLARLACRRLGLAALALERMGAAPAALQLRVVRAAAAALLAAPALQQAV</sequence>
<proteinExistence type="predicted"/>
<dbReference type="EMBL" id="CAUYUJ010003612">
    <property type="protein sequence ID" value="CAK0806022.1"/>
    <property type="molecule type" value="Genomic_DNA"/>
</dbReference>
<dbReference type="Proteomes" id="UP001189429">
    <property type="component" value="Unassembled WGS sequence"/>
</dbReference>
<keyword evidence="1" id="KW-0175">Coiled coil</keyword>
<gene>
    <name evidence="3" type="ORF">PCOR1329_LOCUS12388</name>
</gene>
<protein>
    <submittedName>
        <fullName evidence="3">Uncharacterized protein</fullName>
    </submittedName>
</protein>
<keyword evidence="4" id="KW-1185">Reference proteome</keyword>
<evidence type="ECO:0000313" key="4">
    <source>
        <dbReference type="Proteomes" id="UP001189429"/>
    </source>
</evidence>
<evidence type="ECO:0000313" key="3">
    <source>
        <dbReference type="EMBL" id="CAK0806022.1"/>
    </source>
</evidence>
<evidence type="ECO:0000256" key="1">
    <source>
        <dbReference type="SAM" id="Coils"/>
    </source>
</evidence>
<feature type="coiled-coil region" evidence="1">
    <location>
        <begin position="241"/>
        <end position="282"/>
    </location>
</feature>
<feature type="region of interest" description="Disordered" evidence="2">
    <location>
        <begin position="522"/>
        <end position="541"/>
    </location>
</feature>